<feature type="non-terminal residue" evidence="4">
    <location>
        <position position="1"/>
    </location>
</feature>
<feature type="domain" description="BRCT" evidence="3">
    <location>
        <begin position="866"/>
        <end position="948"/>
    </location>
</feature>
<feature type="non-terminal residue" evidence="4">
    <location>
        <position position="1092"/>
    </location>
</feature>
<dbReference type="FunFam" id="3.40.50.10190:FF:000018">
    <property type="entry name" value="DNA topoisomerase 2-binding protein 1"/>
    <property type="match status" value="1"/>
</dbReference>
<dbReference type="Gene3D" id="3.40.50.10190">
    <property type="entry name" value="BRCT domain"/>
    <property type="match status" value="6"/>
</dbReference>
<name>A0A836JYB4_9HYME</name>
<dbReference type="EMBL" id="JAANIB010003350">
    <property type="protein sequence ID" value="KAG5337874.1"/>
    <property type="molecule type" value="Genomic_DNA"/>
</dbReference>
<dbReference type="InterPro" id="IPR049936">
    <property type="entry name" value="TopBP1_BRCT_8"/>
</dbReference>
<organism evidence="4 5">
    <name type="scientific">Acromyrmex heyeri</name>
    <dbReference type="NCBI Taxonomy" id="230685"/>
    <lineage>
        <taxon>Eukaryota</taxon>
        <taxon>Metazoa</taxon>
        <taxon>Ecdysozoa</taxon>
        <taxon>Arthropoda</taxon>
        <taxon>Hexapoda</taxon>
        <taxon>Insecta</taxon>
        <taxon>Pterygota</taxon>
        <taxon>Neoptera</taxon>
        <taxon>Endopterygota</taxon>
        <taxon>Hymenoptera</taxon>
        <taxon>Apocrita</taxon>
        <taxon>Aculeata</taxon>
        <taxon>Formicoidea</taxon>
        <taxon>Formicidae</taxon>
        <taxon>Myrmicinae</taxon>
        <taxon>Acromyrmex</taxon>
    </lineage>
</organism>
<dbReference type="Pfam" id="PF12738">
    <property type="entry name" value="PTCB-BRCT"/>
    <property type="match status" value="1"/>
</dbReference>
<sequence>MGGIFTKQLRSSVTHLVADNVMSAKYEKAIEMKIPVMTKEWIEAVWKANLKEVIKADDKIFDRYKCPVFMNLIVTSTNIQRRQKEEIKRLIQQHGGIFMGPLDGTKVRVVLTTEIGPLSDKLKYAMENDIACLKLDWVYESIKIGYALPFANFIIQSVKACSTPEKSNTQELLNCSNISSIAHDKRHTNMISESFCTTISNYSNIDAVIGKPSSTSKLNILDRLTFGEAKSAGPFLDGCNIYLAGFVTSVRDKLNKILNVGGATRFDDISGAITHVIVGDESKASAELKAIKSEGLCPYILNVEWLEESMKLKRPASEELFLFEVKNAVSKKNIETPASPLSKKNLQMLQQSKRSLPPLNLEKVLPPVNEDEQPDLVQQYLQENDDSSVRHEFIKPLTPVSKNKDRESLSKAKSAHTSVLDITKNVESDNTMPLSQSYTVNEKLFKGLTFVVAGFDDEDNHIETIVMLGGRLASRTYSGIPDYGIVPVDGAPLKYTVNEIVNDLFIDDCVNQEEVVDIMYYHRPLSIRKPCNPLSGCVITMSMYTGSERMYLSTLAMKLGAITLHFVLARNLSLVCNFNICVLKAPVRTTSDANLSAAGENKPNPAEEITSRMITPIRHLSQDTLSAETPLINKRLSLVMNQTSPSPFHVSTPESPYGQVFKPNPSPDTRKGWIKWTENFPDLQVEEPPLKRRARSTPLSALKRQLWEKLKNPDQSEKEHESDQTMRHDDDNDSFSKRAEEESNKTVSTFVPLINRKLDFDEKSSPISKEINMQIAQLDQVLQRTSSTPENRYSLSGENAKKYNEASDHIQKCIVKDSQAIDAIVWEDPDHPKRSTLGKQSNNDNSNVIHEEHIDEDAIEYEPSTTRKFMLSGIKDRIAYEQVIRDLGGDVSTDANFDSSATHLLCIRLSRNEKMLSSIASGKWILHCSYLQDSKREGRFLDEEEYEWGNPKSKNKIPESSSKLENAIGAAVYKWRLKLQKESYGPFSNMVALLMVSEEKYDQFKRLIEAGGGLVMQAKPPYDASPSGRRITHCFVNVKQINQSVDWAMLASKGILCFLPQYLSDYLTAVTPLNPRDCVLPEFKKYLALLPK</sequence>
<feature type="region of interest" description="Disordered" evidence="2">
    <location>
        <begin position="704"/>
        <end position="746"/>
    </location>
</feature>
<dbReference type="Pfam" id="PF00533">
    <property type="entry name" value="BRCT"/>
    <property type="match status" value="3"/>
</dbReference>
<evidence type="ECO:0000256" key="2">
    <source>
        <dbReference type="SAM" id="MobiDB-lite"/>
    </source>
</evidence>
<protein>
    <submittedName>
        <fullName evidence="4">TOB1A protein</fullName>
    </submittedName>
</protein>
<dbReference type="InterPro" id="IPR036420">
    <property type="entry name" value="BRCT_dom_sf"/>
</dbReference>
<feature type="region of interest" description="Disordered" evidence="2">
    <location>
        <begin position="645"/>
        <end position="673"/>
    </location>
</feature>
<dbReference type="SMART" id="SM00292">
    <property type="entry name" value="BRCT"/>
    <property type="match status" value="4"/>
</dbReference>
<dbReference type="GO" id="GO:0007095">
    <property type="term" value="P:mitotic G2 DNA damage checkpoint signaling"/>
    <property type="evidence" value="ECO:0007669"/>
    <property type="project" value="TreeGrafter"/>
</dbReference>
<dbReference type="InterPro" id="IPR059215">
    <property type="entry name" value="BRCT2_TopBP1-like"/>
</dbReference>
<dbReference type="PANTHER" id="PTHR13561">
    <property type="entry name" value="DNA REPLICATION REGULATOR DPB11-RELATED"/>
    <property type="match status" value="1"/>
</dbReference>
<dbReference type="GO" id="GO:0033314">
    <property type="term" value="P:mitotic DNA replication checkpoint signaling"/>
    <property type="evidence" value="ECO:0007669"/>
    <property type="project" value="TreeGrafter"/>
</dbReference>
<feature type="compositionally biased region" description="Basic and acidic residues" evidence="2">
    <location>
        <begin position="705"/>
        <end position="744"/>
    </location>
</feature>
<evidence type="ECO:0000259" key="3">
    <source>
        <dbReference type="PROSITE" id="PS50172"/>
    </source>
</evidence>
<evidence type="ECO:0000313" key="5">
    <source>
        <dbReference type="Proteomes" id="UP000670152"/>
    </source>
</evidence>
<feature type="domain" description="BRCT" evidence="3">
    <location>
        <begin position="440"/>
        <end position="523"/>
    </location>
</feature>
<dbReference type="Proteomes" id="UP000670152">
    <property type="component" value="Unassembled WGS sequence"/>
</dbReference>
<feature type="domain" description="BRCT" evidence="3">
    <location>
        <begin position="231"/>
        <end position="323"/>
    </location>
</feature>
<keyword evidence="1" id="KW-0677">Repeat</keyword>
<keyword evidence="5" id="KW-1185">Reference proteome</keyword>
<dbReference type="SUPFAM" id="SSF52113">
    <property type="entry name" value="BRCT domain"/>
    <property type="match status" value="4"/>
</dbReference>
<evidence type="ECO:0000256" key="1">
    <source>
        <dbReference type="ARBA" id="ARBA00022737"/>
    </source>
</evidence>
<feature type="domain" description="BRCT" evidence="3">
    <location>
        <begin position="70"/>
        <end position="155"/>
    </location>
</feature>
<dbReference type="CDD" id="cd17728">
    <property type="entry name" value="BRCT_TopBP1_rpt8"/>
    <property type="match status" value="1"/>
</dbReference>
<comment type="caution">
    <text evidence="4">The sequence shown here is derived from an EMBL/GenBank/DDBJ whole genome shotgun (WGS) entry which is preliminary data.</text>
</comment>
<dbReference type="PROSITE" id="PS50172">
    <property type="entry name" value="BRCT"/>
    <property type="match status" value="5"/>
</dbReference>
<feature type="domain" description="BRCT" evidence="3">
    <location>
        <begin position="1"/>
        <end position="42"/>
    </location>
</feature>
<accession>A0A836JYB4</accession>
<reference evidence="4 5" key="1">
    <citation type="submission" date="2020-02" db="EMBL/GenBank/DDBJ databases">
        <title>Relaxed selection underlies rapid genomic changes in the transitions from sociality to social parasitism in ants.</title>
        <authorList>
            <person name="Bi X."/>
        </authorList>
    </citation>
    <scope>NUCLEOTIDE SEQUENCE [LARGE SCALE GENOMIC DNA]</scope>
    <source>
        <strain evidence="4">BGI-DK2014b</strain>
        <tissue evidence="4">Whole body</tissue>
    </source>
</reference>
<dbReference type="GO" id="GO:0006270">
    <property type="term" value="P:DNA replication initiation"/>
    <property type="evidence" value="ECO:0007669"/>
    <property type="project" value="TreeGrafter"/>
</dbReference>
<dbReference type="AlphaFoldDB" id="A0A836JYB4"/>
<dbReference type="PANTHER" id="PTHR13561:SF20">
    <property type="entry name" value="DNA TOPOISOMERASE 2-BINDING PROTEIN 1"/>
    <property type="match status" value="1"/>
</dbReference>
<gene>
    <name evidence="4" type="primary">Topbp1a</name>
    <name evidence="4" type="ORF">G6Z77_0013809</name>
</gene>
<dbReference type="CDD" id="cd17738">
    <property type="entry name" value="BRCT_TopBP1_rpt7"/>
    <property type="match status" value="1"/>
</dbReference>
<dbReference type="InterPro" id="IPR001357">
    <property type="entry name" value="BRCT_dom"/>
</dbReference>
<proteinExistence type="predicted"/>
<dbReference type="OrthoDB" id="251770at2759"/>
<dbReference type="CDD" id="cd17731">
    <property type="entry name" value="BRCT_TopBP1_rpt2_like"/>
    <property type="match status" value="1"/>
</dbReference>
<evidence type="ECO:0000313" key="4">
    <source>
        <dbReference type="EMBL" id="KAG5337874.1"/>
    </source>
</evidence>